<dbReference type="EMBL" id="JAPDFR010000009">
    <property type="protein sequence ID" value="KAK0383296.1"/>
    <property type="molecule type" value="Genomic_DNA"/>
</dbReference>
<gene>
    <name evidence="3" type="ORF">NLU13_9209</name>
</gene>
<evidence type="ECO:0000313" key="4">
    <source>
        <dbReference type="Proteomes" id="UP001175261"/>
    </source>
</evidence>
<proteinExistence type="predicted"/>
<evidence type="ECO:0000256" key="1">
    <source>
        <dbReference type="SAM" id="MobiDB-lite"/>
    </source>
</evidence>
<keyword evidence="4" id="KW-1185">Reference proteome</keyword>
<reference evidence="3" key="1">
    <citation type="submission" date="2022-10" db="EMBL/GenBank/DDBJ databases">
        <title>Determination and structural analysis of whole genome sequence of Sarocladium strictum F4-1.</title>
        <authorList>
            <person name="Hu L."/>
            <person name="Jiang Y."/>
        </authorList>
    </citation>
    <scope>NUCLEOTIDE SEQUENCE</scope>
    <source>
        <strain evidence="3">F4-1</strain>
    </source>
</reference>
<keyword evidence="2" id="KW-0732">Signal</keyword>
<protein>
    <submittedName>
        <fullName evidence="3">Uncharacterized protein</fullName>
    </submittedName>
</protein>
<organism evidence="3 4">
    <name type="scientific">Sarocladium strictum</name>
    <name type="common">Black bundle disease fungus</name>
    <name type="synonym">Acremonium strictum</name>
    <dbReference type="NCBI Taxonomy" id="5046"/>
    <lineage>
        <taxon>Eukaryota</taxon>
        <taxon>Fungi</taxon>
        <taxon>Dikarya</taxon>
        <taxon>Ascomycota</taxon>
        <taxon>Pezizomycotina</taxon>
        <taxon>Sordariomycetes</taxon>
        <taxon>Hypocreomycetidae</taxon>
        <taxon>Hypocreales</taxon>
        <taxon>Sarocladiaceae</taxon>
        <taxon>Sarocladium</taxon>
    </lineage>
</organism>
<comment type="caution">
    <text evidence="3">The sequence shown here is derived from an EMBL/GenBank/DDBJ whole genome shotgun (WGS) entry which is preliminary data.</text>
</comment>
<name>A0AA39L3N0_SARSR</name>
<evidence type="ECO:0000256" key="2">
    <source>
        <dbReference type="SAM" id="SignalP"/>
    </source>
</evidence>
<sequence length="160" mass="15944">MLALRFLLLAAVASARKVVHRRQAPGFTNPVEPTVVEDLPTSSNTIDFSTLKPSAGGDSTSDPTFFGQTTFPSLTGTDLITISGTNSATTDAEQSTSTVESASAVETSSASLTTTTSESESRAASATGVSTTETGDAAPTAGPAKAAAGVAALFGLAAVL</sequence>
<accession>A0AA39L3N0</accession>
<feature type="signal peptide" evidence="2">
    <location>
        <begin position="1"/>
        <end position="15"/>
    </location>
</feature>
<feature type="region of interest" description="Disordered" evidence="1">
    <location>
        <begin position="85"/>
        <end position="141"/>
    </location>
</feature>
<dbReference type="AlphaFoldDB" id="A0AA39L3N0"/>
<feature type="chain" id="PRO_5041217901" evidence="2">
    <location>
        <begin position="16"/>
        <end position="160"/>
    </location>
</feature>
<feature type="compositionally biased region" description="Low complexity" evidence="1">
    <location>
        <begin position="92"/>
        <end position="127"/>
    </location>
</feature>
<dbReference type="Proteomes" id="UP001175261">
    <property type="component" value="Unassembled WGS sequence"/>
</dbReference>
<evidence type="ECO:0000313" key="3">
    <source>
        <dbReference type="EMBL" id="KAK0383296.1"/>
    </source>
</evidence>